<dbReference type="InterPro" id="IPR002146">
    <property type="entry name" value="ATP_synth_b/b'su_bac/chlpt"/>
</dbReference>
<evidence type="ECO:0000256" key="8">
    <source>
        <dbReference type="ARBA" id="ARBA00023136"/>
    </source>
</evidence>
<evidence type="ECO:0000256" key="3">
    <source>
        <dbReference type="ARBA" id="ARBA00022547"/>
    </source>
</evidence>
<evidence type="ECO:0000256" key="15">
    <source>
        <dbReference type="SAM" id="Coils"/>
    </source>
</evidence>
<evidence type="ECO:0000256" key="6">
    <source>
        <dbReference type="ARBA" id="ARBA00022989"/>
    </source>
</evidence>
<gene>
    <name evidence="13" type="primary">atpF</name>
    <name evidence="16" type="ORF">GCM10010989_01840</name>
</gene>
<feature type="coiled-coil region" evidence="15">
    <location>
        <begin position="78"/>
        <end position="123"/>
    </location>
</feature>
<dbReference type="GO" id="GO:0005886">
    <property type="term" value="C:plasma membrane"/>
    <property type="evidence" value="ECO:0007669"/>
    <property type="project" value="UniProtKB-SubCell"/>
</dbReference>
<dbReference type="Pfam" id="PF00430">
    <property type="entry name" value="ATP-synt_B"/>
    <property type="match status" value="1"/>
</dbReference>
<keyword evidence="17" id="KW-1185">Reference proteome</keyword>
<evidence type="ECO:0000256" key="11">
    <source>
        <dbReference type="ARBA" id="ARBA00025614"/>
    </source>
</evidence>
<sequence length="201" mass="21193">MSTLTVVLAADGSAMVEENLEHAAQLEGLEDAGHAGTEHAEPVAFGFIGPFAWVSLAMLCFIAILLWKGVPKLIAGGLDKKIAEIKSQLDEAKTLRAEAEALRKEYADKIANAEKDAAAMLEHARHEADNIVAKAESDSTAMVARRQKMAEDKIAGAERAAIDELRAKAARASAAGAAAIIAQKHDSGADRALVDQTIANL</sequence>
<reference evidence="16 17" key="1">
    <citation type="journal article" date="2014" name="Int. J. Syst. Evol. Microbiol.">
        <title>Complete genome sequence of Corynebacterium casei LMG S-19264T (=DSM 44701T), isolated from a smear-ripened cheese.</title>
        <authorList>
            <consortium name="US DOE Joint Genome Institute (JGI-PGF)"/>
            <person name="Walter F."/>
            <person name="Albersmeier A."/>
            <person name="Kalinowski J."/>
            <person name="Ruckert C."/>
        </authorList>
    </citation>
    <scope>NUCLEOTIDE SEQUENCE [LARGE SCALE GENOMIC DNA]</scope>
    <source>
        <strain evidence="16 17">CGMCC 1.15358</strain>
    </source>
</reference>
<organism evidence="16 17">
    <name type="scientific">Croceicoccus pelagius</name>
    <dbReference type="NCBI Taxonomy" id="1703341"/>
    <lineage>
        <taxon>Bacteria</taxon>
        <taxon>Pseudomonadati</taxon>
        <taxon>Pseudomonadota</taxon>
        <taxon>Alphaproteobacteria</taxon>
        <taxon>Sphingomonadales</taxon>
        <taxon>Erythrobacteraceae</taxon>
        <taxon>Croceicoccus</taxon>
    </lineage>
</organism>
<comment type="similarity">
    <text evidence="1 13 14">Belongs to the ATPase B chain family.</text>
</comment>
<proteinExistence type="inferred from homology"/>
<evidence type="ECO:0000256" key="7">
    <source>
        <dbReference type="ARBA" id="ARBA00023065"/>
    </source>
</evidence>
<dbReference type="Proteomes" id="UP000598997">
    <property type="component" value="Unassembled WGS sequence"/>
</dbReference>
<comment type="subunit">
    <text evidence="13">F-type ATPases have 2 components, F(1) - the catalytic core - and F(0) - the membrane proton channel. F(1) has five subunits: alpha(3), beta(3), gamma(1), delta(1), epsilon(1). F(0) has three main subunits: a(1), b(2) and c(10-14). The alpha and beta chains form an alternating ring which encloses part of the gamma chain. F(1) is attached to F(0) by a central stalk formed by the gamma and epsilon chains, while a peripheral stalk is formed by the delta and b chains.</text>
</comment>
<evidence type="ECO:0000256" key="14">
    <source>
        <dbReference type="RuleBase" id="RU003848"/>
    </source>
</evidence>
<name>A0A916Y571_9SPHN</name>
<evidence type="ECO:0000256" key="12">
    <source>
        <dbReference type="ARBA" id="ARBA00037847"/>
    </source>
</evidence>
<evidence type="ECO:0000256" key="13">
    <source>
        <dbReference type="HAMAP-Rule" id="MF_01398"/>
    </source>
</evidence>
<dbReference type="GO" id="GO:0046933">
    <property type="term" value="F:proton-transporting ATP synthase activity, rotational mechanism"/>
    <property type="evidence" value="ECO:0007669"/>
    <property type="project" value="UniProtKB-UniRule"/>
</dbReference>
<dbReference type="OrthoDB" id="7391503at2"/>
<feature type="transmembrane region" description="Helical" evidence="13">
    <location>
        <begin position="43"/>
        <end position="67"/>
    </location>
</feature>
<keyword evidence="15" id="KW-0175">Coiled coil</keyword>
<keyword evidence="7 13" id="KW-0406">Ion transport</keyword>
<dbReference type="PANTHER" id="PTHR33445">
    <property type="entry name" value="ATP SYNTHASE SUBUNIT B', CHLOROPLASTIC"/>
    <property type="match status" value="1"/>
</dbReference>
<comment type="function">
    <text evidence="10 13">F(1)F(0) ATP synthase produces ATP from ADP in the presence of a proton or sodium gradient. F-type ATPases consist of two structural domains, F(1) containing the extramembraneous catalytic core and F(0) containing the membrane proton channel, linked together by a central stalk and a peripheral stalk. During catalysis, ATP synthesis in the catalytic domain of F(1) is coupled via a rotary mechanism of the central stalk subunits to proton translocation.</text>
</comment>
<dbReference type="HAMAP" id="MF_01398">
    <property type="entry name" value="ATP_synth_b_bprime"/>
    <property type="match status" value="1"/>
</dbReference>
<comment type="subcellular location">
    <subcellularLocation>
        <location evidence="13">Cell membrane</location>
        <topology evidence="13">Single-pass membrane protein</topology>
    </subcellularLocation>
    <subcellularLocation>
        <location evidence="12">Endomembrane system</location>
        <topology evidence="12">Single-pass membrane protein</topology>
    </subcellularLocation>
</comment>
<keyword evidence="5 13" id="KW-0375">Hydrogen ion transport</keyword>
<dbReference type="InterPro" id="IPR050059">
    <property type="entry name" value="ATP_synthase_B_chain"/>
</dbReference>
<keyword evidence="13" id="KW-1003">Cell membrane</keyword>
<evidence type="ECO:0000256" key="5">
    <source>
        <dbReference type="ARBA" id="ARBA00022781"/>
    </source>
</evidence>
<evidence type="ECO:0000313" key="17">
    <source>
        <dbReference type="Proteomes" id="UP000598997"/>
    </source>
</evidence>
<evidence type="ECO:0000313" key="16">
    <source>
        <dbReference type="EMBL" id="GGD31372.1"/>
    </source>
</evidence>
<evidence type="ECO:0000256" key="1">
    <source>
        <dbReference type="ARBA" id="ARBA00005513"/>
    </source>
</evidence>
<dbReference type="GO" id="GO:0046961">
    <property type="term" value="F:proton-transporting ATPase activity, rotational mechanism"/>
    <property type="evidence" value="ECO:0007669"/>
    <property type="project" value="TreeGrafter"/>
</dbReference>
<keyword evidence="4 13" id="KW-0812">Transmembrane</keyword>
<dbReference type="PANTHER" id="PTHR33445:SF1">
    <property type="entry name" value="ATP SYNTHASE SUBUNIT B"/>
    <property type="match status" value="1"/>
</dbReference>
<evidence type="ECO:0000256" key="9">
    <source>
        <dbReference type="ARBA" id="ARBA00023310"/>
    </source>
</evidence>
<accession>A0A916Y571</accession>
<keyword evidence="8 13" id="KW-0472">Membrane</keyword>
<dbReference type="AlphaFoldDB" id="A0A916Y571"/>
<comment type="caution">
    <text evidence="16">The sequence shown here is derived from an EMBL/GenBank/DDBJ whole genome shotgun (WGS) entry which is preliminary data.</text>
</comment>
<dbReference type="RefSeq" id="WP_082924464.1">
    <property type="nucleotide sequence ID" value="NZ_BMIO01000001.1"/>
</dbReference>
<keyword evidence="3 13" id="KW-0138">CF(0)</keyword>
<evidence type="ECO:0000256" key="10">
    <source>
        <dbReference type="ARBA" id="ARBA00025198"/>
    </source>
</evidence>
<comment type="function">
    <text evidence="11">Component of the F(0) channel, it forms part of the peripheral stalk, linking F(1) to F(0). The b'-subunit is a diverged and duplicated form of b found in plants and photosynthetic bacteria.</text>
</comment>
<keyword evidence="6 13" id="KW-1133">Transmembrane helix</keyword>
<keyword evidence="2 13" id="KW-0813">Transport</keyword>
<dbReference type="CDD" id="cd06503">
    <property type="entry name" value="ATP-synt_Fo_b"/>
    <property type="match status" value="1"/>
</dbReference>
<keyword evidence="9 13" id="KW-0066">ATP synthesis</keyword>
<dbReference type="EMBL" id="BMIO01000001">
    <property type="protein sequence ID" value="GGD31372.1"/>
    <property type="molecule type" value="Genomic_DNA"/>
</dbReference>
<dbReference type="GO" id="GO:0012505">
    <property type="term" value="C:endomembrane system"/>
    <property type="evidence" value="ECO:0007669"/>
    <property type="project" value="UniProtKB-SubCell"/>
</dbReference>
<evidence type="ECO:0000256" key="2">
    <source>
        <dbReference type="ARBA" id="ARBA00022448"/>
    </source>
</evidence>
<evidence type="ECO:0000256" key="4">
    <source>
        <dbReference type="ARBA" id="ARBA00022692"/>
    </source>
</evidence>
<protein>
    <recommendedName>
        <fullName evidence="13">ATP synthase subunit b</fullName>
    </recommendedName>
    <alternativeName>
        <fullName evidence="13">ATP synthase F(0) sector subunit b</fullName>
    </alternativeName>
    <alternativeName>
        <fullName evidence="13">ATPase subunit I</fullName>
    </alternativeName>
    <alternativeName>
        <fullName evidence="13">F-type ATPase subunit b</fullName>
        <shortName evidence="13">F-ATPase subunit b</shortName>
    </alternativeName>
</protein>
<dbReference type="GO" id="GO:0045259">
    <property type="term" value="C:proton-transporting ATP synthase complex"/>
    <property type="evidence" value="ECO:0007669"/>
    <property type="project" value="UniProtKB-KW"/>
</dbReference>